<reference evidence="1 2" key="1">
    <citation type="submission" date="2013-04" db="EMBL/GenBank/DDBJ databases">
        <title>The Genome Sequence of Propionimicrobium lymphophilum ACS-093-V-SCH5.</title>
        <authorList>
            <consortium name="The Broad Institute Genomics Platform"/>
            <person name="Earl A."/>
            <person name="Ward D."/>
            <person name="Feldgarden M."/>
            <person name="Gevers D."/>
            <person name="Saerens B."/>
            <person name="Vaneechoutte M."/>
            <person name="Walker B."/>
            <person name="Young S."/>
            <person name="Zeng Q."/>
            <person name="Gargeya S."/>
            <person name="Fitzgerald M."/>
            <person name="Haas B."/>
            <person name="Abouelleil A."/>
            <person name="Allen A.W."/>
            <person name="Alvarado L."/>
            <person name="Arachchi H.M."/>
            <person name="Berlin A.M."/>
            <person name="Chapman S.B."/>
            <person name="Gainer-Dewar J."/>
            <person name="Goldberg J."/>
            <person name="Griggs A."/>
            <person name="Gujja S."/>
            <person name="Hansen M."/>
            <person name="Howarth C."/>
            <person name="Imamovic A."/>
            <person name="Ireland A."/>
            <person name="Larimer J."/>
            <person name="McCowan C."/>
            <person name="Murphy C."/>
            <person name="Pearson M."/>
            <person name="Poon T.W."/>
            <person name="Priest M."/>
            <person name="Roberts A."/>
            <person name="Saif S."/>
            <person name="Shea T."/>
            <person name="Sisk P."/>
            <person name="Sykes S."/>
            <person name="Wortman J."/>
            <person name="Nusbaum C."/>
            <person name="Birren B."/>
        </authorList>
    </citation>
    <scope>NUCLEOTIDE SEQUENCE [LARGE SCALE GENOMIC DNA]</scope>
    <source>
        <strain evidence="1 2">ACS-093-V-SCH5</strain>
    </source>
</reference>
<dbReference type="Proteomes" id="UP000014417">
    <property type="component" value="Unassembled WGS sequence"/>
</dbReference>
<dbReference type="STRING" id="883161.HMPREF9306_00002"/>
<protein>
    <submittedName>
        <fullName evidence="1">Uncharacterized protein</fullName>
    </submittedName>
</protein>
<dbReference type="PATRIC" id="fig|883161.3.peg.1"/>
<comment type="caution">
    <text evidence="1">The sequence shown here is derived from an EMBL/GenBank/DDBJ whole genome shotgun (WGS) entry which is preliminary data.</text>
</comment>
<dbReference type="AlphaFoldDB" id="S2W6W2"/>
<dbReference type="HOGENOM" id="CLU_3121459_0_0_11"/>
<dbReference type="EMBL" id="AGZR01000001">
    <property type="protein sequence ID" value="EPD33970.1"/>
    <property type="molecule type" value="Genomic_DNA"/>
</dbReference>
<organism evidence="1 2">
    <name type="scientific">Propionimicrobium lymphophilum ACS-093-V-SCH5</name>
    <dbReference type="NCBI Taxonomy" id="883161"/>
    <lineage>
        <taxon>Bacteria</taxon>
        <taxon>Bacillati</taxon>
        <taxon>Actinomycetota</taxon>
        <taxon>Actinomycetes</taxon>
        <taxon>Propionibacteriales</taxon>
        <taxon>Propionibacteriaceae</taxon>
        <taxon>Propionimicrobium</taxon>
    </lineage>
</organism>
<keyword evidence="2" id="KW-1185">Reference proteome</keyword>
<gene>
    <name evidence="1" type="ORF">HMPREF9306_00002</name>
</gene>
<name>S2W6W2_9ACTN</name>
<evidence type="ECO:0000313" key="2">
    <source>
        <dbReference type="Proteomes" id="UP000014417"/>
    </source>
</evidence>
<evidence type="ECO:0000313" key="1">
    <source>
        <dbReference type="EMBL" id="EPD33970.1"/>
    </source>
</evidence>
<sequence>MLKPGFSNNFSYTYDPTAELDQKVIGFEMMTPDQIMDQWIISMGGSPLFS</sequence>
<accession>S2W6W2</accession>
<proteinExistence type="predicted"/>